<protein>
    <submittedName>
        <fullName evidence="1">MBL fold metallo-hydrolase</fullName>
    </submittedName>
</protein>
<dbReference type="Proteomes" id="UP000308886">
    <property type="component" value="Unassembled WGS sequence"/>
</dbReference>
<comment type="caution">
    <text evidence="1">The sequence shown here is derived from an EMBL/GenBank/DDBJ whole genome shotgun (WGS) entry which is preliminary data.</text>
</comment>
<gene>
    <name evidence="1" type="ORF">E5358_02285</name>
</gene>
<accession>A0AC61QTA8</accession>
<evidence type="ECO:0000313" key="1">
    <source>
        <dbReference type="EMBL" id="TGX83496.1"/>
    </source>
</evidence>
<proteinExistence type="predicted"/>
<reference evidence="1" key="1">
    <citation type="submission" date="2019-04" db="EMBL/GenBank/DDBJ databases">
        <title>Microbes associate with the intestines of laboratory mice.</title>
        <authorList>
            <person name="Navarre W."/>
            <person name="Wong E."/>
            <person name="Huang K."/>
            <person name="Tropini C."/>
            <person name="Ng K."/>
            <person name="Yu B."/>
        </authorList>
    </citation>
    <scope>NUCLEOTIDE SEQUENCE</scope>
    <source>
        <strain evidence="1">NM73_A23</strain>
    </source>
</reference>
<evidence type="ECO:0000313" key="2">
    <source>
        <dbReference type="Proteomes" id="UP000308886"/>
    </source>
</evidence>
<organism evidence="1 2">
    <name type="scientific">Palleniella muris</name>
    <dbReference type="NCBI Taxonomy" id="3038145"/>
    <lineage>
        <taxon>Bacteria</taxon>
        <taxon>Pseudomonadati</taxon>
        <taxon>Bacteroidota</taxon>
        <taxon>Bacteroidia</taxon>
        <taxon>Bacteroidales</taxon>
        <taxon>Prevotellaceae</taxon>
        <taxon>Palleniella</taxon>
    </lineage>
</organism>
<name>A0AC61QTA8_9BACT</name>
<keyword evidence="2" id="KW-1185">Reference proteome</keyword>
<dbReference type="EMBL" id="SRZC01000003">
    <property type="protein sequence ID" value="TGX83496.1"/>
    <property type="molecule type" value="Genomic_DNA"/>
</dbReference>
<sequence length="213" mass="23823">MLNIKTFEVNPLHENCYVVSDDTTECVIIDCGAFTPEEQNEIIEYIKSEGLKPKHLVATHGHFDHNLGIDAMYKEFGLKLEIHRGDERVIREIKEQAEAMCGIIVGFVPQIGQFLNGNDEICFGSHTLKVIATPGHSMGGVCYYCEEEGVLFSGDTLFRLSIGRTDFPGGSMFMIINSLRYLCQLPDSVTVYPGHGPQTNMGYEVAHNPYLDR</sequence>